<dbReference type="InterPro" id="IPR003018">
    <property type="entry name" value="GAF"/>
</dbReference>
<evidence type="ECO:0000313" key="6">
    <source>
        <dbReference type="Proteomes" id="UP000295560"/>
    </source>
</evidence>
<dbReference type="AlphaFoldDB" id="A0A4R1HVD0"/>
<name>A0A4R1HVD0_PSEEN</name>
<feature type="region of interest" description="Disordered" evidence="3">
    <location>
        <begin position="389"/>
        <end position="413"/>
    </location>
</feature>
<proteinExistence type="inferred from homology"/>
<dbReference type="InterPro" id="IPR025736">
    <property type="entry name" value="PucR_C-HTH_dom"/>
</dbReference>
<feature type="coiled-coil region" evidence="2">
    <location>
        <begin position="136"/>
        <end position="163"/>
    </location>
</feature>
<dbReference type="Proteomes" id="UP000295560">
    <property type="component" value="Unassembled WGS sequence"/>
</dbReference>
<evidence type="ECO:0000259" key="4">
    <source>
        <dbReference type="PROSITE" id="PS50887"/>
    </source>
</evidence>
<dbReference type="Pfam" id="PF01590">
    <property type="entry name" value="GAF"/>
    <property type="match status" value="1"/>
</dbReference>
<dbReference type="PROSITE" id="PS50887">
    <property type="entry name" value="GGDEF"/>
    <property type="match status" value="1"/>
</dbReference>
<accession>A0A4R1HVD0</accession>
<comment type="caution">
    <text evidence="5">The sequence shown here is derived from an EMBL/GenBank/DDBJ whole genome shotgun (WGS) entry which is preliminary data.</text>
</comment>
<dbReference type="PANTHER" id="PTHR33744">
    <property type="entry name" value="CARBOHYDRATE DIACID REGULATOR"/>
    <property type="match status" value="1"/>
</dbReference>
<dbReference type="Gene3D" id="1.10.10.2840">
    <property type="entry name" value="PucR C-terminal helix-turn-helix domain"/>
    <property type="match status" value="1"/>
</dbReference>
<dbReference type="InterPro" id="IPR000160">
    <property type="entry name" value="GGDEF_dom"/>
</dbReference>
<dbReference type="SUPFAM" id="SSF55781">
    <property type="entry name" value="GAF domain-like"/>
    <property type="match status" value="1"/>
</dbReference>
<dbReference type="Gene3D" id="3.30.450.40">
    <property type="match status" value="1"/>
</dbReference>
<dbReference type="InterPro" id="IPR041522">
    <property type="entry name" value="CdaR_GGDEF"/>
</dbReference>
<evidence type="ECO:0000313" key="5">
    <source>
        <dbReference type="EMBL" id="TCK21432.1"/>
    </source>
</evidence>
<organism evidence="5 6">
    <name type="scientific">Pseudonocardia endophytica</name>
    <dbReference type="NCBI Taxonomy" id="401976"/>
    <lineage>
        <taxon>Bacteria</taxon>
        <taxon>Bacillati</taxon>
        <taxon>Actinomycetota</taxon>
        <taxon>Actinomycetes</taxon>
        <taxon>Pseudonocardiales</taxon>
        <taxon>Pseudonocardiaceae</taxon>
        <taxon>Pseudonocardia</taxon>
    </lineage>
</organism>
<feature type="compositionally biased region" description="Polar residues" evidence="3">
    <location>
        <begin position="396"/>
        <end position="409"/>
    </location>
</feature>
<keyword evidence="6" id="KW-1185">Reference proteome</keyword>
<sequence>MTADELNGEETASSDNVLDATPTGPLDLASLVKTVPRDGPSAASALAPRAALAIGAPVTVALWAQNRWTVVAGAGTGLAGLPADGPPETTTVDRPGMIVSAGGTAALCWAAETHVDDDTHELLLTACAWLSLRQLAQSAREQVDDAEAEAAALREVFRQLLSVRDLDQVLHSIAERTLRLLDSDICGVLLRDDNVVRMRACVGNRATETARLVMHRGQGVAGLVFLTGEPAKVDTYLEDRTISDDFMSLAAKEETRSAMAVPLRLQGELVGVLEVWRRRRSVFTERDQRRMVTFADFASIAIDNARLYDEQAAAARESDEARAELQRQLAVLDGASRLQHQLLQTVIEGGGLTAVTRSVAAELDCEIGVYGPDGGLLAAHSGRHLQSTLPAVVPPTDSSTRTGRSTNGNGHAIVEGDHRTWARPVYADGDRIGQVLVRQDLRVDAVADAVVGQVAMACSLALLRERAASRARAEATEQVLWDLLHGPVEHRLAARSRAQQLNVSLAGDLRVLHARIANVETLAAELGWDTSQTDRARRQVLRTVRTLEGRELALVSLRGDLLVAVAADLDRVAARAQVEAYSEAIHQEWPALELTWGVSRAHRDVLELPTALDEARTALAAAKRLGGQSVFFYEELGIIRLLLGSGNDPDLHTFLEEVTGPLVAYDRDHDGALIATMRAFFDADCSQRVASERLFVHHKTLRYRLERIRQLTGLDLSRHDDRMRADFALRLLQVSQAMNDNDTDPPEFP</sequence>
<dbReference type="InterPro" id="IPR042070">
    <property type="entry name" value="PucR_C-HTH_sf"/>
</dbReference>
<feature type="domain" description="GGDEF" evidence="4">
    <location>
        <begin position="507"/>
        <end position="635"/>
    </location>
</feature>
<dbReference type="OrthoDB" id="8026818at2"/>
<protein>
    <submittedName>
        <fullName evidence="5">GAF domain-containing protein</fullName>
    </submittedName>
</protein>
<evidence type="ECO:0000256" key="3">
    <source>
        <dbReference type="SAM" id="MobiDB-lite"/>
    </source>
</evidence>
<reference evidence="5 6" key="1">
    <citation type="submission" date="2019-03" db="EMBL/GenBank/DDBJ databases">
        <title>Sequencing the genomes of 1000 actinobacteria strains.</title>
        <authorList>
            <person name="Klenk H.-P."/>
        </authorList>
    </citation>
    <scope>NUCLEOTIDE SEQUENCE [LARGE SCALE GENOMIC DNA]</scope>
    <source>
        <strain evidence="5 6">DSM 44969</strain>
    </source>
</reference>
<dbReference type="PANTHER" id="PTHR33744:SF1">
    <property type="entry name" value="DNA-BINDING TRANSCRIPTIONAL ACTIVATOR ADER"/>
    <property type="match status" value="1"/>
</dbReference>
<dbReference type="Pfam" id="PF13556">
    <property type="entry name" value="HTH_30"/>
    <property type="match status" value="1"/>
</dbReference>
<dbReference type="InterPro" id="IPR029016">
    <property type="entry name" value="GAF-like_dom_sf"/>
</dbReference>
<evidence type="ECO:0000256" key="2">
    <source>
        <dbReference type="SAM" id="Coils"/>
    </source>
</evidence>
<gene>
    <name evidence="5" type="ORF">EV378_5418</name>
</gene>
<keyword evidence="2" id="KW-0175">Coiled coil</keyword>
<dbReference type="SMART" id="SM00065">
    <property type="entry name" value="GAF"/>
    <property type="match status" value="1"/>
</dbReference>
<dbReference type="Pfam" id="PF17853">
    <property type="entry name" value="GGDEF_2"/>
    <property type="match status" value="1"/>
</dbReference>
<dbReference type="EMBL" id="SMFZ01000002">
    <property type="protein sequence ID" value="TCK21432.1"/>
    <property type="molecule type" value="Genomic_DNA"/>
</dbReference>
<dbReference type="RefSeq" id="WP_132430184.1">
    <property type="nucleotide sequence ID" value="NZ_SMFZ01000002.1"/>
</dbReference>
<evidence type="ECO:0000256" key="1">
    <source>
        <dbReference type="ARBA" id="ARBA00006754"/>
    </source>
</evidence>
<comment type="similarity">
    <text evidence="1">Belongs to the CdaR family.</text>
</comment>
<dbReference type="InterPro" id="IPR051448">
    <property type="entry name" value="CdaR-like_regulators"/>
</dbReference>
<feature type="region of interest" description="Disordered" evidence="3">
    <location>
        <begin position="1"/>
        <end position="23"/>
    </location>
</feature>